<dbReference type="PANTHER" id="PTHR43394">
    <property type="entry name" value="ATP-DEPENDENT PERMEASE MDL1, MITOCHONDRIAL"/>
    <property type="match status" value="1"/>
</dbReference>
<dbReference type="PROSITE" id="PS50929">
    <property type="entry name" value="ABC_TM1F"/>
    <property type="match status" value="1"/>
</dbReference>
<dbReference type="Pfam" id="PF00664">
    <property type="entry name" value="ABC_membrane"/>
    <property type="match status" value="1"/>
</dbReference>
<dbReference type="GO" id="GO:0015421">
    <property type="term" value="F:ABC-type oligopeptide transporter activity"/>
    <property type="evidence" value="ECO:0007669"/>
    <property type="project" value="TreeGrafter"/>
</dbReference>
<dbReference type="AlphaFoldDB" id="C8W6L5"/>
<feature type="transmembrane region" description="Helical" evidence="10">
    <location>
        <begin position="48"/>
        <end position="67"/>
    </location>
</feature>
<keyword evidence="3" id="KW-1003">Cell membrane</keyword>
<feature type="transmembrane region" description="Helical" evidence="10">
    <location>
        <begin position="196"/>
        <end position="216"/>
    </location>
</feature>
<evidence type="ECO:0000313" key="14">
    <source>
        <dbReference type="Proteomes" id="UP000002217"/>
    </source>
</evidence>
<name>C8W6L5_DESAS</name>
<feature type="transmembrane region" description="Helical" evidence="10">
    <location>
        <begin position="94"/>
        <end position="118"/>
    </location>
</feature>
<dbReference type="HOGENOM" id="CLU_000604_84_4_9"/>
<keyword evidence="5" id="KW-0547">Nucleotide-binding</keyword>
<dbReference type="InterPro" id="IPR011527">
    <property type="entry name" value="ABC1_TM_dom"/>
</dbReference>
<dbReference type="GO" id="GO:0090374">
    <property type="term" value="P:oligopeptide export from mitochondrion"/>
    <property type="evidence" value="ECO:0007669"/>
    <property type="project" value="TreeGrafter"/>
</dbReference>
<evidence type="ECO:0000256" key="4">
    <source>
        <dbReference type="ARBA" id="ARBA00022692"/>
    </source>
</evidence>
<comment type="subcellular location">
    <subcellularLocation>
        <location evidence="1">Cell membrane</location>
        <topology evidence="1">Multi-pass membrane protein</topology>
    </subcellularLocation>
</comment>
<feature type="domain" description="ABC transporter" evidence="11">
    <location>
        <begin position="373"/>
        <end position="606"/>
    </location>
</feature>
<feature type="domain" description="ABC transmembrane type-1" evidence="12">
    <location>
        <begin position="52"/>
        <end position="340"/>
    </location>
</feature>
<sequence length="614" mass="68285">MSRENTIVQRPSIGGMKAPGQGNMTPLQKPEKMWKTVKRLMKYMKNSSFLIALTLLIAIAGTLMQVFSPKILGNATTLIFNGAMGGTGIDFSSVASILAIVAVLYVGTSITNFLQIWIMTHVSQKTTYVLRNELKAKMNNVPISFFDKNSNGNLMSIAVNDMDNIATTLQQSLAQLISSVVLVVGTLWFMLTISPLLTSIAALMIPGSFLVAKIIMPRTQANFRKFFKLQGDLNGHIEESYNAHAVIKSFNGEENANKKFDVYNDAMYESGWKSKFYGGSTMPSMMVLQNIFYVIVAMVGAVKVATGNILIGDMQAFLQYSTQFSRPIAQFGQIWNGILSTVASAERVFAVLDAENLPEYKKPFTDISTEAKVRFDHVKFGYTDEPLMNDFNLDVEKGQMIAIVGHTGAGKTTLINLMERFYEINQGGVFLDGTDIRNMDYHTLRSKMGMVLQDTWLFSGTIYENIRYGNENATEEQVYTAAQAAYVDDFVRKMPDGYNTVLNEEASNISQGQRQLITIARAFISNPDILILDEATSNVDSRTEMLIQKAMRRLLKGRTSFVVAHRLSTIYDADKIIVMKEGDIVETGTHKDLLKSNGTYAEIYNSQFSQGIPA</sequence>
<proteinExistence type="predicted"/>
<dbReference type="FunFam" id="3.40.50.300:FF:000287">
    <property type="entry name" value="Multidrug ABC transporter ATP-binding protein"/>
    <property type="match status" value="1"/>
</dbReference>
<dbReference type="InterPro" id="IPR017871">
    <property type="entry name" value="ABC_transporter-like_CS"/>
</dbReference>
<feature type="region of interest" description="Disordered" evidence="9">
    <location>
        <begin position="1"/>
        <end position="25"/>
    </location>
</feature>
<dbReference type="InterPro" id="IPR003593">
    <property type="entry name" value="AAA+_ATPase"/>
</dbReference>
<evidence type="ECO:0000256" key="7">
    <source>
        <dbReference type="ARBA" id="ARBA00022989"/>
    </source>
</evidence>
<dbReference type="SUPFAM" id="SSF52540">
    <property type="entry name" value="P-loop containing nucleoside triphosphate hydrolases"/>
    <property type="match status" value="1"/>
</dbReference>
<dbReference type="EMBL" id="CP001720">
    <property type="protein sequence ID" value="ACV64124.1"/>
    <property type="molecule type" value="Genomic_DNA"/>
</dbReference>
<dbReference type="InterPro" id="IPR027417">
    <property type="entry name" value="P-loop_NTPase"/>
</dbReference>
<dbReference type="PROSITE" id="PS50893">
    <property type="entry name" value="ABC_TRANSPORTER_2"/>
    <property type="match status" value="1"/>
</dbReference>
<evidence type="ECO:0000313" key="13">
    <source>
        <dbReference type="EMBL" id="ACV64124.1"/>
    </source>
</evidence>
<evidence type="ECO:0000259" key="12">
    <source>
        <dbReference type="PROSITE" id="PS50929"/>
    </source>
</evidence>
<dbReference type="Proteomes" id="UP000002217">
    <property type="component" value="Chromosome"/>
</dbReference>
<gene>
    <name evidence="13" type="ordered locus">Dtox_3399</name>
</gene>
<keyword evidence="4 10" id="KW-0812">Transmembrane</keyword>
<dbReference type="Pfam" id="PF00005">
    <property type="entry name" value="ABC_tran"/>
    <property type="match status" value="1"/>
</dbReference>
<organism evidence="13 14">
    <name type="scientific">Desulfofarcimen acetoxidans (strain ATCC 49208 / DSM 771 / KCTC 5769 / VKM B-1644 / 5575)</name>
    <name type="common">Desulfotomaculum acetoxidans</name>
    <dbReference type="NCBI Taxonomy" id="485916"/>
    <lineage>
        <taxon>Bacteria</taxon>
        <taxon>Bacillati</taxon>
        <taxon>Bacillota</taxon>
        <taxon>Clostridia</taxon>
        <taxon>Eubacteriales</taxon>
        <taxon>Peptococcaceae</taxon>
        <taxon>Desulfofarcimen</taxon>
    </lineage>
</organism>
<dbReference type="Gene3D" id="1.20.1560.10">
    <property type="entry name" value="ABC transporter type 1, transmembrane domain"/>
    <property type="match status" value="1"/>
</dbReference>
<keyword evidence="2" id="KW-0813">Transport</keyword>
<dbReference type="InterPro" id="IPR003439">
    <property type="entry name" value="ABC_transporter-like_ATP-bd"/>
</dbReference>
<evidence type="ECO:0000256" key="10">
    <source>
        <dbReference type="SAM" id="Phobius"/>
    </source>
</evidence>
<dbReference type="PROSITE" id="PS00211">
    <property type="entry name" value="ABC_TRANSPORTER_1"/>
    <property type="match status" value="1"/>
</dbReference>
<feature type="transmembrane region" description="Helical" evidence="10">
    <location>
        <begin position="172"/>
        <end position="190"/>
    </location>
</feature>
<dbReference type="GO" id="GO:0016887">
    <property type="term" value="F:ATP hydrolysis activity"/>
    <property type="evidence" value="ECO:0007669"/>
    <property type="project" value="InterPro"/>
</dbReference>
<dbReference type="InterPro" id="IPR039421">
    <property type="entry name" value="Type_1_exporter"/>
</dbReference>
<reference evidence="13 14" key="1">
    <citation type="journal article" date="2009" name="Stand. Genomic Sci.">
        <title>Complete genome sequence of Desulfotomaculum acetoxidans type strain (5575).</title>
        <authorList>
            <person name="Spring S."/>
            <person name="Lapidus A."/>
            <person name="Schroder M."/>
            <person name="Gleim D."/>
            <person name="Sims D."/>
            <person name="Meincke L."/>
            <person name="Glavina Del Rio T."/>
            <person name="Tice H."/>
            <person name="Copeland A."/>
            <person name="Cheng J.F."/>
            <person name="Lucas S."/>
            <person name="Chen F."/>
            <person name="Nolan M."/>
            <person name="Bruce D."/>
            <person name="Goodwin L."/>
            <person name="Pitluck S."/>
            <person name="Ivanova N."/>
            <person name="Mavromatis K."/>
            <person name="Mikhailova N."/>
            <person name="Pati A."/>
            <person name="Chen A."/>
            <person name="Palaniappan K."/>
            <person name="Land M."/>
            <person name="Hauser L."/>
            <person name="Chang Y.J."/>
            <person name="Jeffries C.D."/>
            <person name="Chain P."/>
            <person name="Saunders E."/>
            <person name="Brettin T."/>
            <person name="Detter J.C."/>
            <person name="Goker M."/>
            <person name="Bristow J."/>
            <person name="Eisen J.A."/>
            <person name="Markowitz V."/>
            <person name="Hugenholtz P."/>
            <person name="Kyrpides N.C."/>
            <person name="Klenk H.P."/>
            <person name="Han C."/>
        </authorList>
    </citation>
    <scope>NUCLEOTIDE SEQUENCE [LARGE SCALE GENOMIC DNA]</scope>
    <source>
        <strain evidence="14">ATCC 49208 / DSM 771 / VKM B-1644</strain>
    </source>
</reference>
<dbReference type="SMART" id="SM00382">
    <property type="entry name" value="AAA"/>
    <property type="match status" value="1"/>
</dbReference>
<evidence type="ECO:0000256" key="1">
    <source>
        <dbReference type="ARBA" id="ARBA00004651"/>
    </source>
</evidence>
<evidence type="ECO:0000256" key="9">
    <source>
        <dbReference type="SAM" id="MobiDB-lite"/>
    </source>
</evidence>
<evidence type="ECO:0000256" key="5">
    <source>
        <dbReference type="ARBA" id="ARBA00022741"/>
    </source>
</evidence>
<evidence type="ECO:0000256" key="8">
    <source>
        <dbReference type="ARBA" id="ARBA00023136"/>
    </source>
</evidence>
<evidence type="ECO:0000256" key="6">
    <source>
        <dbReference type="ARBA" id="ARBA00022840"/>
    </source>
</evidence>
<dbReference type="RefSeq" id="WP_015758814.1">
    <property type="nucleotide sequence ID" value="NC_013216.1"/>
</dbReference>
<dbReference type="eggNOG" id="COG1132">
    <property type="taxonomic scope" value="Bacteria"/>
</dbReference>
<keyword evidence="8 10" id="KW-0472">Membrane</keyword>
<protein>
    <submittedName>
        <fullName evidence="13">ABC transporter related</fullName>
    </submittedName>
</protein>
<dbReference type="STRING" id="485916.Dtox_3399"/>
<keyword evidence="7 10" id="KW-1133">Transmembrane helix</keyword>
<dbReference type="SUPFAM" id="SSF90123">
    <property type="entry name" value="ABC transporter transmembrane region"/>
    <property type="match status" value="1"/>
</dbReference>
<dbReference type="PANTHER" id="PTHR43394:SF7">
    <property type="entry name" value="ABC TRANSPORTER B FAMILY MEMBER 28"/>
    <property type="match status" value="1"/>
</dbReference>
<keyword evidence="14" id="KW-1185">Reference proteome</keyword>
<accession>C8W6L5</accession>
<dbReference type="GO" id="GO:0005524">
    <property type="term" value="F:ATP binding"/>
    <property type="evidence" value="ECO:0007669"/>
    <property type="project" value="UniProtKB-KW"/>
</dbReference>
<dbReference type="CDD" id="cd18547">
    <property type="entry name" value="ABC_6TM_Tm288_like"/>
    <property type="match status" value="1"/>
</dbReference>
<evidence type="ECO:0000256" key="2">
    <source>
        <dbReference type="ARBA" id="ARBA00022448"/>
    </source>
</evidence>
<evidence type="ECO:0000256" key="3">
    <source>
        <dbReference type="ARBA" id="ARBA00022475"/>
    </source>
</evidence>
<dbReference type="Gene3D" id="3.40.50.300">
    <property type="entry name" value="P-loop containing nucleotide triphosphate hydrolases"/>
    <property type="match status" value="1"/>
</dbReference>
<dbReference type="FunFam" id="1.20.1560.10:FF:000011">
    <property type="entry name" value="Multidrug ABC transporter ATP-binding protein"/>
    <property type="match status" value="1"/>
</dbReference>
<dbReference type="KEGG" id="dae:Dtox_3399"/>
<keyword evidence="6" id="KW-0067">ATP-binding</keyword>
<dbReference type="GO" id="GO:0005886">
    <property type="term" value="C:plasma membrane"/>
    <property type="evidence" value="ECO:0007669"/>
    <property type="project" value="UniProtKB-SubCell"/>
</dbReference>
<feature type="transmembrane region" description="Helical" evidence="10">
    <location>
        <begin position="291"/>
        <end position="311"/>
    </location>
</feature>
<dbReference type="InterPro" id="IPR036640">
    <property type="entry name" value="ABC1_TM_sf"/>
</dbReference>
<dbReference type="OrthoDB" id="9762778at2"/>
<evidence type="ECO:0000259" key="11">
    <source>
        <dbReference type="PROSITE" id="PS50893"/>
    </source>
</evidence>